<protein>
    <recommendedName>
        <fullName evidence="11">Cellulose synthase-like protein E6</fullName>
    </recommendedName>
</protein>
<dbReference type="PANTHER" id="PTHR13301">
    <property type="entry name" value="X-BOX TRANSCRIPTION FACTOR-RELATED"/>
    <property type="match status" value="1"/>
</dbReference>
<dbReference type="PROSITE" id="PS51257">
    <property type="entry name" value="PROKAR_LIPOPROTEIN"/>
    <property type="match status" value="1"/>
</dbReference>
<keyword evidence="3" id="KW-0808">Transferase</keyword>
<dbReference type="Pfam" id="PF03552">
    <property type="entry name" value="Cellulose_synt"/>
    <property type="match status" value="3"/>
</dbReference>
<evidence type="ECO:0000256" key="6">
    <source>
        <dbReference type="ARBA" id="ARBA00023136"/>
    </source>
</evidence>
<dbReference type="EMBL" id="JARKNE010000013">
    <property type="protein sequence ID" value="KAK5772914.1"/>
    <property type="molecule type" value="Genomic_DNA"/>
</dbReference>
<feature type="transmembrane region" description="Helical" evidence="8">
    <location>
        <begin position="908"/>
        <end position="934"/>
    </location>
</feature>
<feature type="transmembrane region" description="Helical" evidence="8">
    <location>
        <begin position="316"/>
        <end position="339"/>
    </location>
</feature>
<dbReference type="SUPFAM" id="SSF53448">
    <property type="entry name" value="Nucleotide-diphospho-sugar transferases"/>
    <property type="match status" value="1"/>
</dbReference>
<feature type="transmembrane region" description="Helical" evidence="8">
    <location>
        <begin position="832"/>
        <end position="854"/>
    </location>
</feature>
<evidence type="ECO:0000256" key="4">
    <source>
        <dbReference type="ARBA" id="ARBA00022692"/>
    </source>
</evidence>
<accession>A0ABR0MI47</accession>
<dbReference type="InterPro" id="IPR029044">
    <property type="entry name" value="Nucleotide-diphossugar_trans"/>
</dbReference>
<evidence type="ECO:0000313" key="9">
    <source>
        <dbReference type="EMBL" id="KAK5772914.1"/>
    </source>
</evidence>
<evidence type="ECO:0008006" key="11">
    <source>
        <dbReference type="Google" id="ProtNLM"/>
    </source>
</evidence>
<feature type="transmembrane region" description="Helical" evidence="8">
    <location>
        <begin position="954"/>
        <end position="975"/>
    </location>
</feature>
<keyword evidence="5 8" id="KW-1133">Transmembrane helix</keyword>
<evidence type="ECO:0000256" key="5">
    <source>
        <dbReference type="ARBA" id="ARBA00022989"/>
    </source>
</evidence>
<comment type="caution">
    <text evidence="9">The sequence shown here is derived from an EMBL/GenBank/DDBJ whole genome shotgun (WGS) entry which is preliminary data.</text>
</comment>
<keyword evidence="7" id="KW-0961">Cell wall biogenesis/degradation</keyword>
<feature type="transmembrane region" description="Helical" evidence="8">
    <location>
        <begin position="351"/>
        <end position="369"/>
    </location>
</feature>
<name>A0ABR0MI47_GOSAR</name>
<evidence type="ECO:0000256" key="2">
    <source>
        <dbReference type="ARBA" id="ARBA00022676"/>
    </source>
</evidence>
<reference evidence="9 10" key="1">
    <citation type="submission" date="2023-03" db="EMBL/GenBank/DDBJ databases">
        <title>WGS of Gossypium arboreum.</title>
        <authorList>
            <person name="Yu D."/>
        </authorList>
    </citation>
    <scope>NUCLEOTIDE SEQUENCE [LARGE SCALE GENOMIC DNA]</scope>
    <source>
        <tissue evidence="9">Leaf</tissue>
    </source>
</reference>
<evidence type="ECO:0000256" key="7">
    <source>
        <dbReference type="ARBA" id="ARBA00023316"/>
    </source>
</evidence>
<sequence>MKLEFPGLDANGGPCYIGTGCFHQRDALCGKKYDETCKVDWKRLNRREVEENATVLEETCKVLASCSFEQNTQWGKEACYTLIFVHMSHNLCPNSFLESNIYVQMGLKYGCPAEDIITGLSIQCRGWKSIYLNPERESFLGIAPTSLLTMLVQHKRWAGRHFQIFLSRYCSLLYGHNRIPLKLQLAYCAGNLWAANSLPTLYYVVVPCFCLLKDIPLFPKVSSLWVLPFAYVAIAHQAYSLGEFLWCGGTFQAWCNDQRMWLFKRTTSYFFALCDTILKLLGYSNPTFVVTAKVADEDVSRRYEQELMEFGDSSPIFVVLASLAMLNLFSGFGAINKLVFNADHSEVSDRFGLQILLCFLLVALNWPVYNAVFFRKDNGGMPAPVTYKSITFALFEDEELPGVDIFVCTADPRLEPPTMVVSTVLSVMAYDYPPHKLSVYLSDDGCSDLTFYALLEASRFAQLWLPFCRKLKVEPTSPEAYFQTTPEPVDDVFMANEWLIIKKSYEDMKNRIESITSLGKVPAYRRKEHNGFDEWDFVLSRHHHPSILQILIDGRDPNAIDIEGKALPTLVYLAREKRPQIHHNFKAGALNALIRVSSKVSNAPFILNVDCDMFSNNSKAIRDALCFFLDEGNGHEIAYVQYPQAFDNLTENEIYGSLRVLMKLELAGFDGNGGPCYIGTGCVHRRESLCGMKYSKELIVESKELIVESKAMKYDRKIIEKASSIEENCKALASCTYEENTPWGKEMGVKYGCVVEDILTGICIQSRGWRSVYLTPQREAFLGMVPTTLLDTLVQHKRWAEGDFQIFLSKHCPFVYGCQNMPLKLQLSYCIYLFWVPNCFATLYYVFVPSFCLLKGISLFPKFLGHSILVCHRCPPRSESCGICMVGGTVRGWLNEQRMWMFKRTTSYFFAAIDSILKLCGFSKSAFIITGKVADDDLNRRYEQESMEFGTSSPMFTVLATLALFNLFGLVVVGTNKAINDDARIKVFDIFGFQILLCCVLVFVNLPIYQGMFFRKDSGKIPASVTLRSIAFALLASTLAMY</sequence>
<comment type="subcellular location">
    <subcellularLocation>
        <location evidence="1">Endomembrane system</location>
        <topology evidence="1">Multi-pass membrane protein</topology>
    </subcellularLocation>
</comment>
<organism evidence="9 10">
    <name type="scientific">Gossypium arboreum</name>
    <name type="common">Tree cotton</name>
    <name type="synonym">Gossypium nanking</name>
    <dbReference type="NCBI Taxonomy" id="29729"/>
    <lineage>
        <taxon>Eukaryota</taxon>
        <taxon>Viridiplantae</taxon>
        <taxon>Streptophyta</taxon>
        <taxon>Embryophyta</taxon>
        <taxon>Tracheophyta</taxon>
        <taxon>Spermatophyta</taxon>
        <taxon>Magnoliopsida</taxon>
        <taxon>eudicotyledons</taxon>
        <taxon>Gunneridae</taxon>
        <taxon>Pentapetalae</taxon>
        <taxon>rosids</taxon>
        <taxon>malvids</taxon>
        <taxon>Malvales</taxon>
        <taxon>Malvaceae</taxon>
        <taxon>Malvoideae</taxon>
        <taxon>Gossypium</taxon>
    </lineage>
</organism>
<evidence type="ECO:0000313" key="10">
    <source>
        <dbReference type="Proteomes" id="UP001358586"/>
    </source>
</evidence>
<keyword evidence="6 8" id="KW-0472">Membrane</keyword>
<keyword evidence="4 8" id="KW-0812">Transmembrane</keyword>
<dbReference type="Gene3D" id="3.90.550.10">
    <property type="entry name" value="Spore Coat Polysaccharide Biosynthesis Protein SpsA, Chain A"/>
    <property type="match status" value="2"/>
</dbReference>
<evidence type="ECO:0000256" key="3">
    <source>
        <dbReference type="ARBA" id="ARBA00022679"/>
    </source>
</evidence>
<keyword evidence="10" id="KW-1185">Reference proteome</keyword>
<evidence type="ECO:0000256" key="8">
    <source>
        <dbReference type="SAM" id="Phobius"/>
    </source>
</evidence>
<dbReference type="Proteomes" id="UP001358586">
    <property type="component" value="Chromosome 13"/>
</dbReference>
<dbReference type="InterPro" id="IPR005150">
    <property type="entry name" value="Cellulose_synth"/>
</dbReference>
<gene>
    <name evidence="9" type="ORF">PVK06_049216</name>
</gene>
<evidence type="ECO:0000256" key="1">
    <source>
        <dbReference type="ARBA" id="ARBA00004127"/>
    </source>
</evidence>
<feature type="transmembrane region" description="Helical" evidence="8">
    <location>
        <begin position="987"/>
        <end position="1009"/>
    </location>
</feature>
<feature type="transmembrane region" description="Helical" evidence="8">
    <location>
        <begin position="1021"/>
        <end position="1041"/>
    </location>
</feature>
<keyword evidence="2" id="KW-0328">Glycosyltransferase</keyword>
<proteinExistence type="predicted"/>